<evidence type="ECO:0000256" key="3">
    <source>
        <dbReference type="ARBA" id="ARBA00005201"/>
    </source>
</evidence>
<dbReference type="PANTHER" id="PTHR22749:SF6">
    <property type="entry name" value="RIBOFLAVIN KINASE"/>
    <property type="match status" value="1"/>
</dbReference>
<evidence type="ECO:0000256" key="9">
    <source>
        <dbReference type="ARBA" id="ARBA00022777"/>
    </source>
</evidence>
<gene>
    <name evidence="17" type="primary">ribF</name>
    <name evidence="17" type="ORF">LVJ77_09725</name>
</gene>
<dbReference type="Pfam" id="PF01687">
    <property type="entry name" value="Flavokinase"/>
    <property type="match status" value="1"/>
</dbReference>
<evidence type="ECO:0000256" key="11">
    <source>
        <dbReference type="ARBA" id="ARBA00022840"/>
    </source>
</evidence>
<dbReference type="KEGG" id="ckh:LVJ77_09725"/>
<dbReference type="SUPFAM" id="SSF52374">
    <property type="entry name" value="Nucleotidylyl transferase"/>
    <property type="match status" value="1"/>
</dbReference>
<sequence>MDIRFGIQPCSDSLPCAVTIGNFDGVHLGHRHILQTLRDEARARRLQTAVVVFEPQPPEFFARSRRTASAPLRLTPLRDKLNLLRQSACVDAVRVLRFHAEFAAQSAEAFVRTVLRDALNTHYLLVGDDFRFGRGREGDFAMLRGQGGFVVERTPSILAAGGRASSTAVRAALQQGRLEVAEQILGHRYALSGRVKHGAKLGRTLGCPTANIHLPAHRYALSGVFVVEAAGAFGTRFGVASFGTNPTVSDTDCAKLEVHLFDFHGTLYGQRLEVRFLHKLRDELRFDGLDALLKQIQADIDAARNWVGAR</sequence>
<name>A0A8T9MSE8_9NEIS</name>
<keyword evidence="18" id="KW-1185">Reference proteome</keyword>
<proteinExistence type="inferred from homology"/>
<dbReference type="InterPro" id="IPR002606">
    <property type="entry name" value="Riboflavin_kinase_bac"/>
</dbReference>
<comment type="function">
    <text evidence="1">Catalyzes the phosphorylation of riboflavin to FMN followed by the adenylation of FMN to FAD.</text>
</comment>
<evidence type="ECO:0000256" key="12">
    <source>
        <dbReference type="ARBA" id="ARBA00023268"/>
    </source>
</evidence>
<dbReference type="CDD" id="cd02064">
    <property type="entry name" value="FAD_synthetase_N"/>
    <property type="match status" value="1"/>
</dbReference>
<dbReference type="Gene3D" id="2.40.30.30">
    <property type="entry name" value="Riboflavin kinase-like"/>
    <property type="match status" value="1"/>
</dbReference>
<dbReference type="Proteomes" id="UP000831534">
    <property type="component" value="Chromosome"/>
</dbReference>
<comment type="catalytic activity">
    <reaction evidence="13 15">
        <text>riboflavin + ATP = FMN + ADP + H(+)</text>
        <dbReference type="Rhea" id="RHEA:14357"/>
        <dbReference type="ChEBI" id="CHEBI:15378"/>
        <dbReference type="ChEBI" id="CHEBI:30616"/>
        <dbReference type="ChEBI" id="CHEBI:57986"/>
        <dbReference type="ChEBI" id="CHEBI:58210"/>
        <dbReference type="ChEBI" id="CHEBI:456216"/>
        <dbReference type="EC" id="2.7.1.26"/>
    </reaction>
</comment>
<evidence type="ECO:0000256" key="8">
    <source>
        <dbReference type="ARBA" id="ARBA00022741"/>
    </source>
</evidence>
<evidence type="ECO:0000256" key="14">
    <source>
        <dbReference type="ARBA" id="ARBA00049494"/>
    </source>
</evidence>
<keyword evidence="7 15" id="KW-0548">Nucleotidyltransferase</keyword>
<dbReference type="EMBL" id="CP091521">
    <property type="protein sequence ID" value="UOP04537.1"/>
    <property type="molecule type" value="Genomic_DNA"/>
</dbReference>
<keyword evidence="5 15" id="KW-0288">FMN</keyword>
<organism evidence="17 18">
    <name type="scientific">Conchiformibius kuhniae</name>
    <dbReference type="NCBI Taxonomy" id="211502"/>
    <lineage>
        <taxon>Bacteria</taxon>
        <taxon>Pseudomonadati</taxon>
        <taxon>Pseudomonadota</taxon>
        <taxon>Betaproteobacteria</taxon>
        <taxon>Neisseriales</taxon>
        <taxon>Neisseriaceae</taxon>
        <taxon>Conchiformibius</taxon>
    </lineage>
</organism>
<reference evidence="17" key="1">
    <citation type="journal article" date="2022" name="Res Sq">
        <title>Evolution of multicellular longitudinally dividing oral cavity symbionts (Neisseriaceae).</title>
        <authorList>
            <person name="Nyongesa S."/>
            <person name="Weber P."/>
            <person name="Bernet E."/>
            <person name="Pullido F."/>
            <person name="Nieckarz M."/>
            <person name="Delaby M."/>
            <person name="Nieves C."/>
            <person name="Viehboeck T."/>
            <person name="Krause N."/>
            <person name="Rivera-Millot A."/>
            <person name="Nakamura A."/>
            <person name="Vischer N."/>
            <person name="VanNieuwenhze M."/>
            <person name="Brun Y."/>
            <person name="Cava F."/>
            <person name="Bulgheresi S."/>
            <person name="Veyrier F."/>
        </authorList>
    </citation>
    <scope>NUCLEOTIDE SEQUENCE</scope>
    <source>
        <strain evidence="17">17694</strain>
    </source>
</reference>
<dbReference type="InterPro" id="IPR015864">
    <property type="entry name" value="FAD_synthase"/>
</dbReference>
<dbReference type="GO" id="GO:0008531">
    <property type="term" value="F:riboflavin kinase activity"/>
    <property type="evidence" value="ECO:0007669"/>
    <property type="project" value="UniProtKB-UniRule"/>
</dbReference>
<keyword evidence="6 15" id="KW-0808">Transferase</keyword>
<comment type="pathway">
    <text evidence="2 15">Cofactor biosynthesis; FAD biosynthesis; FAD from FMN: step 1/1.</text>
</comment>
<evidence type="ECO:0000256" key="6">
    <source>
        <dbReference type="ARBA" id="ARBA00022679"/>
    </source>
</evidence>
<dbReference type="EC" id="2.7.7.2" evidence="15"/>
<keyword evidence="12" id="KW-0511">Multifunctional enzyme</keyword>
<accession>A0A8T9MSE8</accession>
<dbReference type="GO" id="GO:0009231">
    <property type="term" value="P:riboflavin biosynthetic process"/>
    <property type="evidence" value="ECO:0007669"/>
    <property type="project" value="InterPro"/>
</dbReference>
<evidence type="ECO:0000256" key="5">
    <source>
        <dbReference type="ARBA" id="ARBA00022643"/>
    </source>
</evidence>
<dbReference type="NCBIfam" id="NF004159">
    <property type="entry name" value="PRK05627.1-2"/>
    <property type="match status" value="1"/>
</dbReference>
<evidence type="ECO:0000256" key="7">
    <source>
        <dbReference type="ARBA" id="ARBA00022695"/>
    </source>
</evidence>
<dbReference type="GO" id="GO:0006747">
    <property type="term" value="P:FAD biosynthetic process"/>
    <property type="evidence" value="ECO:0007669"/>
    <property type="project" value="UniProtKB-UniRule"/>
</dbReference>
<dbReference type="Pfam" id="PF06574">
    <property type="entry name" value="FAD_syn"/>
    <property type="match status" value="1"/>
</dbReference>
<evidence type="ECO:0000256" key="1">
    <source>
        <dbReference type="ARBA" id="ARBA00002121"/>
    </source>
</evidence>
<keyword evidence="8 15" id="KW-0547">Nucleotide-binding</keyword>
<evidence type="ECO:0000256" key="13">
    <source>
        <dbReference type="ARBA" id="ARBA00047880"/>
    </source>
</evidence>
<keyword evidence="4 15" id="KW-0285">Flavoprotein</keyword>
<keyword evidence="10 15" id="KW-0274">FAD</keyword>
<evidence type="ECO:0000313" key="18">
    <source>
        <dbReference type="Proteomes" id="UP000831534"/>
    </source>
</evidence>
<feature type="domain" description="Riboflavin kinase" evidence="16">
    <location>
        <begin position="184"/>
        <end position="308"/>
    </location>
</feature>
<dbReference type="InterPro" id="IPR023468">
    <property type="entry name" value="Riboflavin_kinase"/>
</dbReference>
<dbReference type="EC" id="2.7.1.26" evidence="15"/>
<protein>
    <recommendedName>
        <fullName evidence="15">Riboflavin biosynthesis protein</fullName>
    </recommendedName>
    <domain>
        <recommendedName>
            <fullName evidence="15">Riboflavin kinase</fullName>
            <ecNumber evidence="15">2.7.1.26</ecNumber>
        </recommendedName>
        <alternativeName>
            <fullName evidence="15">Flavokinase</fullName>
        </alternativeName>
    </domain>
    <domain>
        <recommendedName>
            <fullName evidence="15">FMN adenylyltransferase</fullName>
            <ecNumber evidence="15">2.7.7.2</ecNumber>
        </recommendedName>
        <alternativeName>
            <fullName evidence="15">FAD pyrophosphorylase</fullName>
        </alternativeName>
        <alternativeName>
            <fullName evidence="15">FAD synthase</fullName>
        </alternativeName>
    </domain>
</protein>
<evidence type="ECO:0000256" key="10">
    <source>
        <dbReference type="ARBA" id="ARBA00022827"/>
    </source>
</evidence>
<dbReference type="FunFam" id="3.40.50.620:FF:000021">
    <property type="entry name" value="Riboflavin biosynthesis protein"/>
    <property type="match status" value="1"/>
</dbReference>
<dbReference type="NCBIfam" id="TIGR00083">
    <property type="entry name" value="ribF"/>
    <property type="match status" value="1"/>
</dbReference>
<dbReference type="SUPFAM" id="SSF82114">
    <property type="entry name" value="Riboflavin kinase-like"/>
    <property type="match status" value="1"/>
</dbReference>
<dbReference type="RefSeq" id="WP_051255604.1">
    <property type="nucleotide sequence ID" value="NZ_CP091521.1"/>
</dbReference>
<keyword evidence="9 15" id="KW-0418">Kinase</keyword>
<dbReference type="GO" id="GO:0009398">
    <property type="term" value="P:FMN biosynthetic process"/>
    <property type="evidence" value="ECO:0007669"/>
    <property type="project" value="UniProtKB-UniRule"/>
</dbReference>
<keyword evidence="11 15" id="KW-0067">ATP-binding</keyword>
<dbReference type="SMART" id="SM00904">
    <property type="entry name" value="Flavokinase"/>
    <property type="match status" value="1"/>
</dbReference>
<evidence type="ECO:0000256" key="15">
    <source>
        <dbReference type="PIRNR" id="PIRNR004491"/>
    </source>
</evidence>
<dbReference type="PIRSF" id="PIRSF004491">
    <property type="entry name" value="FAD_Synth"/>
    <property type="match status" value="1"/>
</dbReference>
<comment type="similarity">
    <text evidence="15">Belongs to the ribF family.</text>
</comment>
<dbReference type="GO" id="GO:0005524">
    <property type="term" value="F:ATP binding"/>
    <property type="evidence" value="ECO:0007669"/>
    <property type="project" value="UniProtKB-UniRule"/>
</dbReference>
<comment type="pathway">
    <text evidence="3 15">Cofactor biosynthesis; FMN biosynthesis; FMN from riboflavin (ATP route): step 1/1.</text>
</comment>
<dbReference type="InterPro" id="IPR015865">
    <property type="entry name" value="Riboflavin_kinase_bac/euk"/>
</dbReference>
<evidence type="ECO:0000256" key="2">
    <source>
        <dbReference type="ARBA" id="ARBA00004726"/>
    </source>
</evidence>
<reference evidence="17" key="2">
    <citation type="submission" date="2024-09" db="EMBL/GenBank/DDBJ databases">
        <authorList>
            <person name="Veyrier F.J."/>
        </authorList>
    </citation>
    <scope>NUCLEOTIDE SEQUENCE</scope>
    <source>
        <strain evidence="17">17694</strain>
    </source>
</reference>
<evidence type="ECO:0000313" key="17">
    <source>
        <dbReference type="EMBL" id="UOP04537.1"/>
    </source>
</evidence>
<evidence type="ECO:0000259" key="16">
    <source>
        <dbReference type="SMART" id="SM00904"/>
    </source>
</evidence>
<dbReference type="GO" id="GO:0003919">
    <property type="term" value="F:FMN adenylyltransferase activity"/>
    <property type="evidence" value="ECO:0007669"/>
    <property type="project" value="UniProtKB-UniRule"/>
</dbReference>
<dbReference type="Gene3D" id="3.40.50.620">
    <property type="entry name" value="HUPs"/>
    <property type="match status" value="1"/>
</dbReference>
<comment type="catalytic activity">
    <reaction evidence="14 15">
        <text>FMN + ATP + H(+) = FAD + diphosphate</text>
        <dbReference type="Rhea" id="RHEA:17237"/>
        <dbReference type="ChEBI" id="CHEBI:15378"/>
        <dbReference type="ChEBI" id="CHEBI:30616"/>
        <dbReference type="ChEBI" id="CHEBI:33019"/>
        <dbReference type="ChEBI" id="CHEBI:57692"/>
        <dbReference type="ChEBI" id="CHEBI:58210"/>
        <dbReference type="EC" id="2.7.7.2"/>
    </reaction>
</comment>
<evidence type="ECO:0000256" key="4">
    <source>
        <dbReference type="ARBA" id="ARBA00022630"/>
    </source>
</evidence>
<dbReference type="InterPro" id="IPR023465">
    <property type="entry name" value="Riboflavin_kinase_dom_sf"/>
</dbReference>
<dbReference type="AlphaFoldDB" id="A0A8T9MSE8"/>
<dbReference type="InterPro" id="IPR014729">
    <property type="entry name" value="Rossmann-like_a/b/a_fold"/>
</dbReference>
<dbReference type="PANTHER" id="PTHR22749">
    <property type="entry name" value="RIBOFLAVIN KINASE/FMN ADENYLYLTRANSFERASE"/>
    <property type="match status" value="1"/>
</dbReference>
<dbReference type="NCBIfam" id="NF004163">
    <property type="entry name" value="PRK05627.1-6"/>
    <property type="match status" value="1"/>
</dbReference>